<protein>
    <submittedName>
        <fullName evidence="1">Uncharacterized protein</fullName>
    </submittedName>
</protein>
<dbReference type="Proteomes" id="UP000252038">
    <property type="component" value="Chromosome"/>
</dbReference>
<proteinExistence type="predicted"/>
<evidence type="ECO:0000313" key="1">
    <source>
        <dbReference type="EMBL" id="AXE36299.1"/>
    </source>
</evidence>
<sequence length="212" mass="24438">MSHREAMVDAYLKLIGRLGATERVREARRAMLLRLLASLADAKRTAEDYHARVDAFVSGCPPEDRVLAITCVREFYYFWLDDMKKMVEMTARAGFSTENPSFPWHETMDALLDAMQVAAFDRFPPSLALYLGKSFEDGADEDDIQQRERLLKALLYLLDPHPPTSKHYRMAVDALLQHLPDAAARQRLLALVREYFGYWQSFPFSHHRKSSP</sequence>
<keyword evidence="4" id="KW-1185">Reference proteome</keyword>
<accession>A0A344UM01</accession>
<evidence type="ECO:0000313" key="3">
    <source>
        <dbReference type="Proteomes" id="UP000252038"/>
    </source>
</evidence>
<evidence type="ECO:0000313" key="4">
    <source>
        <dbReference type="Proteomes" id="UP001462502"/>
    </source>
</evidence>
<dbReference type="RefSeq" id="WP_114061989.1">
    <property type="nucleotide sequence ID" value="NZ_CP029495.1"/>
</dbReference>
<dbReference type="OrthoDB" id="8533924at2"/>
<dbReference type="AlphaFoldDB" id="A0A344UM01"/>
<dbReference type="EMBL" id="JBDXMI010000001">
    <property type="protein sequence ID" value="MEO9384148.1"/>
    <property type="molecule type" value="Genomic_DNA"/>
</dbReference>
<dbReference type="KEGG" id="chri:DK842_13990"/>
<dbReference type="Proteomes" id="UP001462502">
    <property type="component" value="Unassembled WGS sequence"/>
</dbReference>
<evidence type="ECO:0000313" key="2">
    <source>
        <dbReference type="EMBL" id="MEO9384148.1"/>
    </source>
</evidence>
<reference evidence="2 4" key="2">
    <citation type="submission" date="2024-05" db="EMBL/GenBank/DDBJ databases">
        <authorList>
            <person name="De Oliveira J.P."/>
            <person name="Noriler S.A."/>
            <person name="De Oliveira A.G."/>
            <person name="Sipoli D.S."/>
        </authorList>
    </citation>
    <scope>NUCLEOTIDE SEQUENCE [LARGE SCALE GENOMIC DNA]</scope>
    <source>
        <strain evidence="2 4">LABIM192</strain>
    </source>
</reference>
<dbReference type="EMBL" id="CP029554">
    <property type="protein sequence ID" value="AXE36299.1"/>
    <property type="molecule type" value="Genomic_DNA"/>
</dbReference>
<name>A0A344UM01_9NEIS</name>
<organism evidence="1 3">
    <name type="scientific">Chromobacterium phragmitis</name>
    <dbReference type="NCBI Taxonomy" id="2202141"/>
    <lineage>
        <taxon>Bacteria</taxon>
        <taxon>Pseudomonadati</taxon>
        <taxon>Pseudomonadota</taxon>
        <taxon>Betaproteobacteria</taxon>
        <taxon>Neisseriales</taxon>
        <taxon>Chromobacteriaceae</taxon>
        <taxon>Chromobacterium</taxon>
    </lineage>
</organism>
<reference evidence="1 3" key="1">
    <citation type="submission" date="2018-05" db="EMBL/GenBank/DDBJ databases">
        <title>Genome sequencing, assembly and analysis of the novel insecticidal bacterium, Chromobacterium phragmitis.</title>
        <authorList>
            <person name="Sparks M.E."/>
            <person name="Blackburn M.B."/>
            <person name="Gundersen-Rindal D.E."/>
        </authorList>
    </citation>
    <scope>NUCLEOTIDE SEQUENCE [LARGE SCALE GENOMIC DNA]</scope>
    <source>
        <strain evidence="1">IIBBL 274-1</strain>
    </source>
</reference>
<dbReference type="KEGG" id="chrb:DK843_19560"/>
<gene>
    <name evidence="2" type="ORF">ABI908_08515</name>
    <name evidence="1" type="ORF">DK843_19560</name>
</gene>